<dbReference type="Pfam" id="PF10601">
    <property type="entry name" value="zf-LITAF-like"/>
    <property type="match status" value="1"/>
</dbReference>
<dbReference type="InParanoid" id="A0A2R8MAH7"/>
<reference evidence="10" key="3">
    <citation type="submission" date="2025-09" db="UniProtKB">
        <authorList>
            <consortium name="Ensembl"/>
        </authorList>
    </citation>
    <scope>IDENTIFICATION</scope>
</reference>
<reference evidence="10" key="1">
    <citation type="submission" date="2009-03" db="EMBL/GenBank/DDBJ databases">
        <authorList>
            <person name="Warren W."/>
            <person name="Ye L."/>
            <person name="Minx P."/>
            <person name="Worley K."/>
            <person name="Gibbs R."/>
            <person name="Wilson R.K."/>
        </authorList>
    </citation>
    <scope>NUCLEOTIDE SEQUENCE [LARGE SCALE GENOMIC DNA]</scope>
</reference>
<keyword evidence="8" id="KW-0812">Transmembrane</keyword>
<evidence type="ECO:0000256" key="8">
    <source>
        <dbReference type="SAM" id="Phobius"/>
    </source>
</evidence>
<dbReference type="GO" id="GO:0098574">
    <property type="term" value="C:cytoplasmic side of lysosomal membrane"/>
    <property type="evidence" value="ECO:0007669"/>
    <property type="project" value="TreeGrafter"/>
</dbReference>
<dbReference type="PROSITE" id="PS51837">
    <property type="entry name" value="LITAF"/>
    <property type="match status" value="1"/>
</dbReference>
<evidence type="ECO:0000256" key="1">
    <source>
        <dbReference type="ARBA" id="ARBA00004125"/>
    </source>
</evidence>
<evidence type="ECO:0000256" key="4">
    <source>
        <dbReference type="ARBA" id="ARBA00005975"/>
    </source>
</evidence>
<dbReference type="Proteomes" id="UP000008225">
    <property type="component" value="Chromosome 12"/>
</dbReference>
<evidence type="ECO:0000256" key="7">
    <source>
        <dbReference type="ARBA" id="ARBA00023136"/>
    </source>
</evidence>
<dbReference type="GO" id="GO:0008270">
    <property type="term" value="F:zinc ion binding"/>
    <property type="evidence" value="ECO:0007669"/>
    <property type="project" value="TreeGrafter"/>
</dbReference>
<comment type="similarity">
    <text evidence="4">Belongs to the CDIP1/LITAF family.</text>
</comment>
<sequence length="78" mass="8722">MPVLRTSVPGQTVCPYCGNLIITVTSFVPGTLSWLLCTTLFVFGCVLGCCLLPFCRTVMDVKHSCPMCQRELYHYSRL</sequence>
<dbReference type="OMA" id="YCGNYIV"/>
<keyword evidence="5" id="KW-0479">Metal-binding</keyword>
<comment type="subcellular location">
    <subcellularLocation>
        <location evidence="1">Endosome membrane</location>
        <topology evidence="1">Peripheral membrane protein</topology>
        <orientation evidence="1">Cytoplasmic side</orientation>
    </subcellularLocation>
    <subcellularLocation>
        <location evidence="2">Late endosome membrane</location>
    </subcellularLocation>
    <subcellularLocation>
        <location evidence="3">Lysosome membrane</location>
        <topology evidence="3">Peripheral membrane protein</topology>
        <orientation evidence="3">Cytoplasmic side</orientation>
    </subcellularLocation>
</comment>
<dbReference type="GO" id="GO:0005634">
    <property type="term" value="C:nucleus"/>
    <property type="evidence" value="ECO:0007669"/>
    <property type="project" value="TreeGrafter"/>
</dbReference>
<dbReference type="AlphaFoldDB" id="A0A2R8MAH7"/>
<evidence type="ECO:0000256" key="5">
    <source>
        <dbReference type="ARBA" id="ARBA00022723"/>
    </source>
</evidence>
<dbReference type="GO" id="GO:0001817">
    <property type="term" value="P:regulation of cytokine production"/>
    <property type="evidence" value="ECO:0007669"/>
    <property type="project" value="TreeGrafter"/>
</dbReference>
<dbReference type="Ensembl" id="ENSCJAT00000075856.2">
    <property type="protein sequence ID" value="ENSCJAP00000056440.2"/>
    <property type="gene ID" value="ENSCJAG00000040635.3"/>
</dbReference>
<dbReference type="STRING" id="9483.ENSCJAP00000056440"/>
<keyword evidence="6" id="KW-0862">Zinc</keyword>
<gene>
    <name evidence="10" type="primary">LITAFD</name>
</gene>
<organism evidence="10 11">
    <name type="scientific">Callithrix jacchus</name>
    <name type="common">White-tufted-ear marmoset</name>
    <name type="synonym">Simia Jacchus</name>
    <dbReference type="NCBI Taxonomy" id="9483"/>
    <lineage>
        <taxon>Eukaryota</taxon>
        <taxon>Metazoa</taxon>
        <taxon>Chordata</taxon>
        <taxon>Craniata</taxon>
        <taxon>Vertebrata</taxon>
        <taxon>Euteleostomi</taxon>
        <taxon>Mammalia</taxon>
        <taxon>Eutheria</taxon>
        <taxon>Euarchontoglires</taxon>
        <taxon>Primates</taxon>
        <taxon>Haplorrhini</taxon>
        <taxon>Platyrrhini</taxon>
        <taxon>Cebidae</taxon>
        <taxon>Callitrichinae</taxon>
        <taxon>Callithrix</taxon>
        <taxon>Callithrix</taxon>
    </lineage>
</organism>
<feature type="domain" description="LITAF" evidence="9">
    <location>
        <begin position="1"/>
        <end position="77"/>
    </location>
</feature>
<evidence type="ECO:0000313" key="10">
    <source>
        <dbReference type="Ensembl" id="ENSCJAP00000056440.2"/>
    </source>
</evidence>
<dbReference type="PANTHER" id="PTHR23292">
    <property type="entry name" value="LIPOPOLYSACCHARIDE-INDUCED TUMOR NECROSIS FACTOR-ALPHA FACTOR"/>
    <property type="match status" value="1"/>
</dbReference>
<feature type="transmembrane region" description="Helical" evidence="8">
    <location>
        <begin position="32"/>
        <end position="54"/>
    </location>
</feature>
<dbReference type="InterPro" id="IPR006629">
    <property type="entry name" value="LITAF"/>
</dbReference>
<evidence type="ECO:0000256" key="3">
    <source>
        <dbReference type="ARBA" id="ARBA00004630"/>
    </source>
</evidence>
<evidence type="ECO:0000313" key="11">
    <source>
        <dbReference type="Proteomes" id="UP000008225"/>
    </source>
</evidence>
<dbReference type="GeneTree" id="ENSGT00940000163474"/>
<proteinExistence type="inferred from homology"/>
<accession>A0A2R8MAH7</accession>
<evidence type="ECO:0000259" key="9">
    <source>
        <dbReference type="PROSITE" id="PS51837"/>
    </source>
</evidence>
<dbReference type="InterPro" id="IPR037519">
    <property type="entry name" value="LITAF_fam"/>
</dbReference>
<reference evidence="10" key="2">
    <citation type="submission" date="2025-08" db="UniProtKB">
        <authorList>
            <consortium name="Ensembl"/>
        </authorList>
    </citation>
    <scope>IDENTIFICATION</scope>
</reference>
<dbReference type="SMART" id="SM00714">
    <property type="entry name" value="LITAF"/>
    <property type="match status" value="1"/>
</dbReference>
<name>A0A2R8MAH7_CALJA</name>
<dbReference type="PANTHER" id="PTHR23292:SF27">
    <property type="entry name" value="LITAF DOMAIN-CONTAINING PROTEIN"/>
    <property type="match status" value="1"/>
</dbReference>
<protein>
    <submittedName>
        <fullName evidence="10">LITAF domain containing</fullName>
    </submittedName>
</protein>
<keyword evidence="7 8" id="KW-0472">Membrane</keyword>
<dbReference type="GO" id="GO:0098560">
    <property type="term" value="C:cytoplasmic side of late endosome membrane"/>
    <property type="evidence" value="ECO:0007669"/>
    <property type="project" value="TreeGrafter"/>
</dbReference>
<keyword evidence="11" id="KW-1185">Reference proteome</keyword>
<dbReference type="FunCoup" id="A0A2R8MAH7">
    <property type="interactions" value="1"/>
</dbReference>
<keyword evidence="8" id="KW-1133">Transmembrane helix</keyword>
<evidence type="ECO:0000256" key="6">
    <source>
        <dbReference type="ARBA" id="ARBA00022833"/>
    </source>
</evidence>
<evidence type="ECO:0000256" key="2">
    <source>
        <dbReference type="ARBA" id="ARBA00004414"/>
    </source>
</evidence>